<evidence type="ECO:0000256" key="7">
    <source>
        <dbReference type="ARBA" id="ARBA00022967"/>
    </source>
</evidence>
<dbReference type="PANTHER" id="PTHR43294:SF21">
    <property type="entry name" value="CATION TRANSPORTING ATPASE"/>
    <property type="match status" value="1"/>
</dbReference>
<dbReference type="InterPro" id="IPR004014">
    <property type="entry name" value="ATPase_P-typ_cation-transptr_N"/>
</dbReference>
<evidence type="ECO:0000256" key="5">
    <source>
        <dbReference type="ARBA" id="ARBA00022741"/>
    </source>
</evidence>
<dbReference type="Pfam" id="PF00122">
    <property type="entry name" value="E1-E2_ATPase"/>
    <property type="match status" value="1"/>
</dbReference>
<keyword evidence="13" id="KW-1185">Reference proteome</keyword>
<feature type="transmembrane region" description="Helical" evidence="10">
    <location>
        <begin position="898"/>
        <end position="915"/>
    </location>
</feature>
<dbReference type="Gene3D" id="1.20.1110.10">
    <property type="entry name" value="Calcium-transporting ATPase, transmembrane domain"/>
    <property type="match status" value="1"/>
</dbReference>
<dbReference type="RefSeq" id="WP_264981533.1">
    <property type="nucleotide sequence ID" value="NZ_AP026708.1"/>
</dbReference>
<dbReference type="Pfam" id="PF13246">
    <property type="entry name" value="Cation_ATPase"/>
    <property type="match status" value="1"/>
</dbReference>
<dbReference type="PROSITE" id="PS00154">
    <property type="entry name" value="ATPASE_E1_E2"/>
    <property type="match status" value="1"/>
</dbReference>
<feature type="transmembrane region" description="Helical" evidence="10">
    <location>
        <begin position="827"/>
        <end position="846"/>
    </location>
</feature>
<evidence type="ECO:0000256" key="3">
    <source>
        <dbReference type="ARBA" id="ARBA00022475"/>
    </source>
</evidence>
<dbReference type="InterPro" id="IPR018303">
    <property type="entry name" value="ATPase_P-typ_P_site"/>
</dbReference>
<dbReference type="SUPFAM" id="SSF56784">
    <property type="entry name" value="HAD-like"/>
    <property type="match status" value="1"/>
</dbReference>
<evidence type="ECO:0000313" key="12">
    <source>
        <dbReference type="EMBL" id="BDQ34635.1"/>
    </source>
</evidence>
<dbReference type="Pfam" id="PF00690">
    <property type="entry name" value="Cation_ATPase_N"/>
    <property type="match status" value="1"/>
</dbReference>
<dbReference type="SFLD" id="SFLDS00003">
    <property type="entry name" value="Haloacid_Dehalogenase"/>
    <property type="match status" value="1"/>
</dbReference>
<dbReference type="Proteomes" id="UP001061361">
    <property type="component" value="Chromosome"/>
</dbReference>
<evidence type="ECO:0000256" key="8">
    <source>
        <dbReference type="ARBA" id="ARBA00022989"/>
    </source>
</evidence>
<keyword evidence="9 10" id="KW-0472">Membrane</keyword>
<accession>A0ABN6RU44</accession>
<evidence type="ECO:0000256" key="6">
    <source>
        <dbReference type="ARBA" id="ARBA00022840"/>
    </source>
</evidence>
<dbReference type="InterPro" id="IPR050510">
    <property type="entry name" value="Cation_transp_ATPase_P-type"/>
</dbReference>
<feature type="transmembrane region" description="Helical" evidence="10">
    <location>
        <begin position="85"/>
        <end position="104"/>
    </location>
</feature>
<reference evidence="12" key="1">
    <citation type="submission" date="2022-08" db="EMBL/GenBank/DDBJ databases">
        <title>Genome Sequence of the sulphate-reducing bacterium, Pseudodesulfovibrio portus JCM14722.</title>
        <authorList>
            <person name="Kondo R."/>
            <person name="Kataoka T."/>
        </authorList>
    </citation>
    <scope>NUCLEOTIDE SEQUENCE</scope>
    <source>
        <strain evidence="12">JCM 14722</strain>
    </source>
</reference>
<dbReference type="InterPro" id="IPR059000">
    <property type="entry name" value="ATPase_P-type_domA"/>
</dbReference>
<feature type="transmembrane region" description="Helical" evidence="10">
    <location>
        <begin position="779"/>
        <end position="807"/>
    </location>
</feature>
<dbReference type="Pfam" id="PF00689">
    <property type="entry name" value="Cation_ATPase_C"/>
    <property type="match status" value="1"/>
</dbReference>
<evidence type="ECO:0000313" key="13">
    <source>
        <dbReference type="Proteomes" id="UP001061361"/>
    </source>
</evidence>
<sequence>MAETAFHTLSVDEALAALDSSAQGLSSHEAEQRLALHGPNDLVAAKPRSRLAILLSQFKDLLVVVLILAGVISFGLAIVEDSWENFRSGVIIFLIVVIDAILGFDQEYKASQIVRKLHSLILSPSRAIRDGMLKEIPLQSLVPGDVVRIEEGDKIQADLRIIEAGNLRTNEFSLTGESMPVGKMTDRLADDLTLGDRRNMAFAGTTVASGSGLGVTTHTGMNTELGKIASMAEETMEVSSPLQDELNVLAMRLTVVVVVICGGILALALWLGLDWLVVVTYALGVAVACVPQALPAQLTVALATASKHLAAKNAVVKSLPTVETLGSTNVICTDKTGTVTRNEMTVTRAWVNGRDLVFTGVGYRPEGEVLDTGETPVPEQDIRKMSLFFRAATLASAGTVHPPDEFHQGWYAVGDPTEAALVVMSMKAGIFDSGEGEEFSELRCFPFDSVRKRMSSIRRFPEGPLVVLKGATDQVLDVCGFTLRDGEVRPVTQTDKERIRDRNVAFSVQALRVLAVAYRPLDSAPEPLSPEEAERDMIFLGLVGMIDPPRSGVREAMGKCHGAGIDIYMITGDHAATAEAIANDIGLARAREHMRVVRGKEMEGLSDEELSDMMREHSALVFSRMDPVHKLRVVRLLGDLGRVVAVTGDGINDAPALKRAHIGVAMGRTGVDVAKETAEVVLLDDNFSTLVDAVEEGRGIYSNIRKVVLASLTANIAELLAVLLGLAGMAMGNYAIPILTIQILAIDLMAEILPLTFLCFDPPTPEDMQRPPRDRDEHILNFATGLEVGFLGALMGVLAVANFFFYIYRHDLTLGPDAIGTLEYARASAMTWLTMAYCQFVNILSCRYRNTTIFNRNILTNRVLLASVIISAVLTIVAVHAPGIDRFLEFAPIGARDWLHVLGAAAVFLAVWEGTKWRRRILSRSGGKHR</sequence>
<dbReference type="InterPro" id="IPR008250">
    <property type="entry name" value="ATPase_P-typ_transduc_dom_A_sf"/>
</dbReference>
<feature type="transmembrane region" description="Helical" evidence="10">
    <location>
        <begin position="58"/>
        <end position="79"/>
    </location>
</feature>
<feature type="transmembrane region" description="Helical" evidence="10">
    <location>
        <begin position="279"/>
        <end position="303"/>
    </location>
</feature>
<dbReference type="InterPro" id="IPR023214">
    <property type="entry name" value="HAD_sf"/>
</dbReference>
<evidence type="ECO:0000256" key="1">
    <source>
        <dbReference type="ARBA" id="ARBA00004651"/>
    </source>
</evidence>
<dbReference type="SUPFAM" id="SSF81660">
    <property type="entry name" value="Metal cation-transporting ATPase, ATP-binding domain N"/>
    <property type="match status" value="1"/>
</dbReference>
<dbReference type="InterPro" id="IPR023298">
    <property type="entry name" value="ATPase_P-typ_TM_dom_sf"/>
</dbReference>
<dbReference type="SMART" id="SM00831">
    <property type="entry name" value="Cation_ATPase_N"/>
    <property type="match status" value="1"/>
</dbReference>
<evidence type="ECO:0000256" key="2">
    <source>
        <dbReference type="ARBA" id="ARBA00005675"/>
    </source>
</evidence>
<dbReference type="Gene3D" id="3.40.1110.10">
    <property type="entry name" value="Calcium-transporting ATPase, cytoplasmic domain N"/>
    <property type="match status" value="1"/>
</dbReference>
<feature type="transmembrane region" description="Helical" evidence="10">
    <location>
        <begin position="734"/>
        <end position="758"/>
    </location>
</feature>
<dbReference type="SFLD" id="SFLDG00002">
    <property type="entry name" value="C1.7:_P-type_atpase_like"/>
    <property type="match status" value="1"/>
</dbReference>
<feature type="transmembrane region" description="Helical" evidence="10">
    <location>
        <begin position="249"/>
        <end position="273"/>
    </location>
</feature>
<evidence type="ECO:0000256" key="9">
    <source>
        <dbReference type="ARBA" id="ARBA00023136"/>
    </source>
</evidence>
<dbReference type="InterPro" id="IPR036412">
    <property type="entry name" value="HAD-like_sf"/>
</dbReference>
<keyword evidence="4 10" id="KW-0812">Transmembrane</keyword>
<dbReference type="InterPro" id="IPR006068">
    <property type="entry name" value="ATPase_P-typ_cation-transptr_C"/>
</dbReference>
<evidence type="ECO:0000256" key="4">
    <source>
        <dbReference type="ARBA" id="ARBA00022692"/>
    </source>
</evidence>
<dbReference type="PRINTS" id="PR00119">
    <property type="entry name" value="CATATPASE"/>
</dbReference>
<proteinExistence type="inferred from homology"/>
<evidence type="ECO:0000256" key="10">
    <source>
        <dbReference type="SAM" id="Phobius"/>
    </source>
</evidence>
<dbReference type="Gene3D" id="3.40.50.1000">
    <property type="entry name" value="HAD superfamily/HAD-like"/>
    <property type="match status" value="1"/>
</dbReference>
<keyword evidence="5" id="KW-0547">Nucleotide-binding</keyword>
<dbReference type="SUPFAM" id="SSF81665">
    <property type="entry name" value="Calcium ATPase, transmembrane domain M"/>
    <property type="match status" value="1"/>
</dbReference>
<feature type="transmembrane region" description="Helical" evidence="10">
    <location>
        <begin position="707"/>
        <end position="728"/>
    </location>
</feature>
<dbReference type="SUPFAM" id="SSF81653">
    <property type="entry name" value="Calcium ATPase, transduction domain A"/>
    <property type="match status" value="1"/>
</dbReference>
<organism evidence="12 13">
    <name type="scientific">Pseudodesulfovibrio portus</name>
    <dbReference type="NCBI Taxonomy" id="231439"/>
    <lineage>
        <taxon>Bacteria</taxon>
        <taxon>Pseudomonadati</taxon>
        <taxon>Thermodesulfobacteriota</taxon>
        <taxon>Desulfovibrionia</taxon>
        <taxon>Desulfovibrionales</taxon>
        <taxon>Desulfovibrionaceae</taxon>
    </lineage>
</organism>
<comment type="subcellular location">
    <subcellularLocation>
        <location evidence="1">Cell membrane</location>
        <topology evidence="1">Multi-pass membrane protein</topology>
    </subcellularLocation>
</comment>
<gene>
    <name evidence="12" type="ORF">JCM14722_21770</name>
</gene>
<keyword evidence="7" id="KW-1278">Translocase</keyword>
<comment type="similarity">
    <text evidence="2">Belongs to the cation transport ATPase (P-type) (TC 3.A.3) family. Type IIA subfamily.</text>
</comment>
<keyword evidence="3" id="KW-1003">Cell membrane</keyword>
<dbReference type="InterPro" id="IPR023299">
    <property type="entry name" value="ATPase_P-typ_cyto_dom_N"/>
</dbReference>
<name>A0ABN6RU44_9BACT</name>
<dbReference type="NCBIfam" id="TIGR01494">
    <property type="entry name" value="ATPase_P-type"/>
    <property type="match status" value="2"/>
</dbReference>
<dbReference type="PRINTS" id="PR00120">
    <property type="entry name" value="HATPASE"/>
</dbReference>
<evidence type="ECO:0000259" key="11">
    <source>
        <dbReference type="SMART" id="SM00831"/>
    </source>
</evidence>
<dbReference type="EMBL" id="AP026708">
    <property type="protein sequence ID" value="BDQ34635.1"/>
    <property type="molecule type" value="Genomic_DNA"/>
</dbReference>
<keyword evidence="8 10" id="KW-1133">Transmembrane helix</keyword>
<keyword evidence="6" id="KW-0067">ATP-binding</keyword>
<dbReference type="SFLD" id="SFLDF00027">
    <property type="entry name" value="p-type_atpase"/>
    <property type="match status" value="1"/>
</dbReference>
<dbReference type="Gene3D" id="2.70.150.10">
    <property type="entry name" value="Calcium-transporting ATPase, cytoplasmic transduction domain A"/>
    <property type="match status" value="1"/>
</dbReference>
<feature type="transmembrane region" description="Helical" evidence="10">
    <location>
        <begin position="858"/>
        <end position="878"/>
    </location>
</feature>
<feature type="domain" description="Cation-transporting P-type ATPase N-terminal" evidence="11">
    <location>
        <begin position="5"/>
        <end position="78"/>
    </location>
</feature>
<dbReference type="InterPro" id="IPR044492">
    <property type="entry name" value="P_typ_ATPase_HD_dom"/>
</dbReference>
<dbReference type="PANTHER" id="PTHR43294">
    <property type="entry name" value="SODIUM/POTASSIUM-TRANSPORTING ATPASE SUBUNIT ALPHA"/>
    <property type="match status" value="1"/>
</dbReference>
<protein>
    <submittedName>
        <fullName evidence="12">ATPase</fullName>
    </submittedName>
</protein>
<dbReference type="InterPro" id="IPR001757">
    <property type="entry name" value="P_typ_ATPase"/>
</dbReference>